<evidence type="ECO:0000256" key="4">
    <source>
        <dbReference type="ARBA" id="ARBA00022692"/>
    </source>
</evidence>
<evidence type="ECO:0000259" key="8">
    <source>
        <dbReference type="PROSITE" id="PS50928"/>
    </source>
</evidence>
<reference evidence="9 10" key="1">
    <citation type="submission" date="2019-06" db="EMBL/GenBank/DDBJ databases">
        <authorList>
            <person name="Jiang L."/>
        </authorList>
    </citation>
    <scope>NUCLEOTIDE SEQUENCE [LARGE SCALE GENOMIC DNA]</scope>
    <source>
        <strain evidence="9 10">YIM 48858</strain>
    </source>
</reference>
<accession>A0A5C4NGN7</accession>
<feature type="domain" description="ABC transmembrane type-1" evidence="8">
    <location>
        <begin position="53"/>
        <end position="503"/>
    </location>
</feature>
<evidence type="ECO:0000256" key="5">
    <source>
        <dbReference type="ARBA" id="ARBA00022989"/>
    </source>
</evidence>
<protein>
    <submittedName>
        <fullName evidence="9">Thiamine/thiamine pyrophosphate ABC transporter permease ThiP</fullName>
    </submittedName>
</protein>
<evidence type="ECO:0000313" key="9">
    <source>
        <dbReference type="EMBL" id="TNC72216.1"/>
    </source>
</evidence>
<dbReference type="InterPro" id="IPR000515">
    <property type="entry name" value="MetI-like"/>
</dbReference>
<dbReference type="PANTHER" id="PTHR30183:SF9">
    <property type="entry name" value="THIAMINE TRANSPORT SYSTEM PERMEASE PROTEIN THIP"/>
    <property type="match status" value="1"/>
</dbReference>
<gene>
    <name evidence="9" type="ORF">FHG71_09220</name>
</gene>
<feature type="transmembrane region" description="Helical" evidence="7">
    <location>
        <begin position="350"/>
        <end position="374"/>
    </location>
</feature>
<dbReference type="OrthoDB" id="7066776at2"/>
<keyword evidence="5 7" id="KW-1133">Transmembrane helix</keyword>
<evidence type="ECO:0000256" key="3">
    <source>
        <dbReference type="ARBA" id="ARBA00022475"/>
    </source>
</evidence>
<keyword evidence="3" id="KW-1003">Cell membrane</keyword>
<keyword evidence="2" id="KW-0813">Transport</keyword>
<dbReference type="InterPro" id="IPR035906">
    <property type="entry name" value="MetI-like_sf"/>
</dbReference>
<keyword evidence="6 7" id="KW-0472">Membrane</keyword>
<feature type="transmembrane region" description="Helical" evidence="7">
    <location>
        <begin position="380"/>
        <end position="401"/>
    </location>
</feature>
<keyword evidence="10" id="KW-1185">Reference proteome</keyword>
<evidence type="ECO:0000256" key="1">
    <source>
        <dbReference type="ARBA" id="ARBA00004651"/>
    </source>
</evidence>
<sequence length="515" mass="51763">MARGAVAVTRTGAPRLPGALAALMVAGLCLGTLVPLLRGAGEGGFGAADWAALRFTLLQAALSALVSVALAVPVARALARRRFPGRGALVTLLGAPFLLPVIVAILGLLALFGRGGLVNDALALLGLPRLSIYGLHGVVLAHVFLNLPLATRLILQGWLDVPAERFRLAATLNAPVWAVIERPMLARIVPGALAAIFALCLTSFSVALILGGGPAATTLELAIYQAIRFEADVAGAAQLALLQYLLCGAAAGLALGLAPGAMGGAGLGRAVERWDAQGRAARTGDALAIGGAALFLLLPLALAALRGVGGLAELPPEVAGAAGRSLLVALGATALTLILALALAMRGGHLALVAGTLPLAASGLVLGTGLLHLLRPHVALATAALPVTALVDALVALPFALRALAPALAEIEARHGRLADSLGLTGLRRLRIVLLPLLRPALGFAGGLAAALSVGNLGAIALFAAEGQATLPLLMARLMGAYRMEAAAGVGLMILVLALGLFWAFDRGGRTRAAA</sequence>
<feature type="transmembrane region" description="Helical" evidence="7">
    <location>
        <begin position="484"/>
        <end position="505"/>
    </location>
</feature>
<feature type="transmembrane region" description="Helical" evidence="7">
    <location>
        <begin position="241"/>
        <end position="265"/>
    </location>
</feature>
<feature type="transmembrane region" description="Helical" evidence="7">
    <location>
        <begin position="57"/>
        <end position="75"/>
    </location>
</feature>
<dbReference type="SUPFAM" id="SSF161098">
    <property type="entry name" value="MetI-like"/>
    <property type="match status" value="2"/>
</dbReference>
<dbReference type="EMBL" id="VDFV01000009">
    <property type="protein sequence ID" value="TNC72216.1"/>
    <property type="molecule type" value="Genomic_DNA"/>
</dbReference>
<feature type="transmembrane region" description="Helical" evidence="7">
    <location>
        <begin position="286"/>
        <end position="305"/>
    </location>
</feature>
<name>A0A5C4NGN7_9RHOB</name>
<dbReference type="Gene3D" id="1.10.3720.10">
    <property type="entry name" value="MetI-like"/>
    <property type="match status" value="2"/>
</dbReference>
<dbReference type="Proteomes" id="UP000305709">
    <property type="component" value="Unassembled WGS sequence"/>
</dbReference>
<comment type="subcellular location">
    <subcellularLocation>
        <location evidence="1">Cell membrane</location>
        <topology evidence="1">Multi-pass membrane protein</topology>
    </subcellularLocation>
</comment>
<dbReference type="PANTHER" id="PTHR30183">
    <property type="entry name" value="MOLYBDENUM TRANSPORT SYSTEM PERMEASE PROTEIN MODB"/>
    <property type="match status" value="1"/>
</dbReference>
<evidence type="ECO:0000256" key="7">
    <source>
        <dbReference type="SAM" id="Phobius"/>
    </source>
</evidence>
<organism evidence="9 10">
    <name type="scientific">Rubellimicrobium roseum</name>
    <dbReference type="NCBI Taxonomy" id="687525"/>
    <lineage>
        <taxon>Bacteria</taxon>
        <taxon>Pseudomonadati</taxon>
        <taxon>Pseudomonadota</taxon>
        <taxon>Alphaproteobacteria</taxon>
        <taxon>Rhodobacterales</taxon>
        <taxon>Roseobacteraceae</taxon>
        <taxon>Rubellimicrobium</taxon>
    </lineage>
</organism>
<feature type="transmembrane region" description="Helical" evidence="7">
    <location>
        <begin position="192"/>
        <end position="211"/>
    </location>
</feature>
<evidence type="ECO:0000256" key="2">
    <source>
        <dbReference type="ARBA" id="ARBA00022448"/>
    </source>
</evidence>
<feature type="transmembrane region" description="Helical" evidence="7">
    <location>
        <begin position="20"/>
        <end position="37"/>
    </location>
</feature>
<feature type="transmembrane region" description="Helical" evidence="7">
    <location>
        <begin position="325"/>
        <end position="343"/>
    </location>
</feature>
<dbReference type="GO" id="GO:0005886">
    <property type="term" value="C:plasma membrane"/>
    <property type="evidence" value="ECO:0007669"/>
    <property type="project" value="UniProtKB-SubCell"/>
</dbReference>
<evidence type="ECO:0000256" key="6">
    <source>
        <dbReference type="ARBA" id="ARBA00023136"/>
    </source>
</evidence>
<comment type="caution">
    <text evidence="9">The sequence shown here is derived from an EMBL/GenBank/DDBJ whole genome shotgun (WGS) entry which is preliminary data.</text>
</comment>
<keyword evidence="4 7" id="KW-0812">Transmembrane</keyword>
<dbReference type="AlphaFoldDB" id="A0A5C4NGN7"/>
<dbReference type="GO" id="GO:0055085">
    <property type="term" value="P:transmembrane transport"/>
    <property type="evidence" value="ECO:0007669"/>
    <property type="project" value="InterPro"/>
</dbReference>
<dbReference type="PROSITE" id="PS50928">
    <property type="entry name" value="ABC_TM1"/>
    <property type="match status" value="1"/>
</dbReference>
<evidence type="ECO:0000313" key="10">
    <source>
        <dbReference type="Proteomes" id="UP000305709"/>
    </source>
</evidence>
<feature type="transmembrane region" description="Helical" evidence="7">
    <location>
        <begin position="87"/>
        <end position="112"/>
    </location>
</feature>
<proteinExistence type="predicted"/>
<feature type="transmembrane region" description="Helical" evidence="7">
    <location>
        <begin position="437"/>
        <end position="464"/>
    </location>
</feature>
<feature type="transmembrane region" description="Helical" evidence="7">
    <location>
        <begin position="132"/>
        <end position="155"/>
    </location>
</feature>